<name>A0ABV7FUQ2_9ALTE</name>
<gene>
    <name evidence="2" type="ORF">ACFOHL_11355</name>
</gene>
<evidence type="ECO:0000259" key="1">
    <source>
        <dbReference type="SMART" id="SM00460"/>
    </source>
</evidence>
<proteinExistence type="predicted"/>
<keyword evidence="3" id="KW-1185">Reference proteome</keyword>
<dbReference type="PANTHER" id="PTHR33490">
    <property type="entry name" value="BLR5614 PROTEIN-RELATED"/>
    <property type="match status" value="1"/>
</dbReference>
<reference evidence="3" key="1">
    <citation type="journal article" date="2019" name="Int. J. Syst. Evol. Microbiol.">
        <title>The Global Catalogue of Microorganisms (GCM) 10K type strain sequencing project: providing services to taxonomists for standard genome sequencing and annotation.</title>
        <authorList>
            <consortium name="The Broad Institute Genomics Platform"/>
            <consortium name="The Broad Institute Genome Sequencing Center for Infectious Disease"/>
            <person name="Wu L."/>
            <person name="Ma J."/>
        </authorList>
    </citation>
    <scope>NUCLEOTIDE SEQUENCE [LARGE SCALE GENOMIC DNA]</scope>
    <source>
        <strain evidence="3">KCTC 52473</strain>
    </source>
</reference>
<evidence type="ECO:0000313" key="3">
    <source>
        <dbReference type="Proteomes" id="UP001595478"/>
    </source>
</evidence>
<dbReference type="Gene3D" id="3.10.620.30">
    <property type="match status" value="1"/>
</dbReference>
<dbReference type="Pfam" id="PF08379">
    <property type="entry name" value="Bact_transglu_N"/>
    <property type="match status" value="1"/>
</dbReference>
<accession>A0ABV7FUQ2</accession>
<feature type="domain" description="Transglutaminase-like" evidence="1">
    <location>
        <begin position="177"/>
        <end position="247"/>
    </location>
</feature>
<dbReference type="SMART" id="SM00460">
    <property type="entry name" value="TGc"/>
    <property type="match status" value="1"/>
</dbReference>
<sequence>MKYSIRHITTYRYSEAVSLSQNHARLSPQHTGQQNCLNSRIEVFPKPAFQDSFDDHFDNKVTVFELFSSHKEMKVVATSEVEILPSSQQGSLSFQIPWEKVRDSLAKPRDPDATKAALFALPTPLTQPSPEMREYAMQSFSSGMPILDGCQHLINRIFDEFTFDASFSTISTPISTVFAHKRGVCQDFAHFTLACIRSLGLAAKYVSGYIETIPPPGQEKLEGADATHAWISVFVPSAGWIEYDPTNNLQPSDQHVTLATGRDFADITPIKGVMYGGGTQTLDVAVDMKRLEQAI</sequence>
<dbReference type="InterPro" id="IPR038765">
    <property type="entry name" value="Papain-like_cys_pep_sf"/>
</dbReference>
<dbReference type="Pfam" id="PF01841">
    <property type="entry name" value="Transglut_core"/>
    <property type="match status" value="1"/>
</dbReference>
<comment type="caution">
    <text evidence="2">The sequence shown here is derived from an EMBL/GenBank/DDBJ whole genome shotgun (WGS) entry which is preliminary data.</text>
</comment>
<dbReference type="InterPro" id="IPR013589">
    <property type="entry name" value="Bac_transglu_N"/>
</dbReference>
<dbReference type="SUPFAM" id="SSF54001">
    <property type="entry name" value="Cysteine proteinases"/>
    <property type="match status" value="1"/>
</dbReference>
<dbReference type="Proteomes" id="UP001595478">
    <property type="component" value="Unassembled WGS sequence"/>
</dbReference>
<organism evidence="2 3">
    <name type="scientific">Agaribacter flavus</name>
    <dbReference type="NCBI Taxonomy" id="1902781"/>
    <lineage>
        <taxon>Bacteria</taxon>
        <taxon>Pseudomonadati</taxon>
        <taxon>Pseudomonadota</taxon>
        <taxon>Gammaproteobacteria</taxon>
        <taxon>Alteromonadales</taxon>
        <taxon>Alteromonadaceae</taxon>
        <taxon>Agaribacter</taxon>
    </lineage>
</organism>
<evidence type="ECO:0000313" key="2">
    <source>
        <dbReference type="EMBL" id="MFC3122217.1"/>
    </source>
</evidence>
<protein>
    <submittedName>
        <fullName evidence="2">Transglutaminase N-terminal domain-containing protein</fullName>
    </submittedName>
</protein>
<dbReference type="EMBL" id="JBHRSW010000018">
    <property type="protein sequence ID" value="MFC3122217.1"/>
    <property type="molecule type" value="Genomic_DNA"/>
</dbReference>
<dbReference type="RefSeq" id="WP_376920350.1">
    <property type="nucleotide sequence ID" value="NZ_JBHRSW010000018.1"/>
</dbReference>
<dbReference type="InterPro" id="IPR002931">
    <property type="entry name" value="Transglutaminase-like"/>
</dbReference>
<dbReference type="PANTHER" id="PTHR33490:SF7">
    <property type="entry name" value="BLR2979 PROTEIN"/>
    <property type="match status" value="1"/>
</dbReference>